<dbReference type="SUPFAM" id="SSF52794">
    <property type="entry name" value="PTS system IIB component-like"/>
    <property type="match status" value="1"/>
</dbReference>
<evidence type="ECO:0000313" key="10">
    <source>
        <dbReference type="Proteomes" id="UP000604765"/>
    </source>
</evidence>
<evidence type="ECO:0000256" key="2">
    <source>
        <dbReference type="ARBA" id="ARBA00022553"/>
    </source>
</evidence>
<reference evidence="9 10" key="1">
    <citation type="journal article" date="2021" name="Int. J. Syst. Evol. Microbiol.">
        <title>Lentilactobacillus fungorum sp. nov., isolated from spent mushroom substrates.</title>
        <authorList>
            <person name="Tohno M."/>
            <person name="Tanizawa Y."/>
            <person name="Kojima Y."/>
            <person name="Sakamoto M."/>
            <person name="Ohkuma M."/>
            <person name="Kobayashi H."/>
        </authorList>
    </citation>
    <scope>NUCLEOTIDE SEQUENCE [LARGE SCALE GENOMIC DNA]</scope>
    <source>
        <strain evidence="9 10">YK48G</strain>
    </source>
</reference>
<evidence type="ECO:0000256" key="7">
    <source>
        <dbReference type="PROSITE-ProRule" id="PRU00423"/>
    </source>
</evidence>
<sequence>MKNVMLICEDGISSNFLVKSAKLFIETYHADIHLIPSDFENANKYFDEGIDLVLIAPQAVYHEKELSLLKNRIKVLTIPDDVYGWANGEKLVKFIVAQFKSAKAV</sequence>
<dbReference type="Pfam" id="PF02302">
    <property type="entry name" value="PTS_IIB"/>
    <property type="match status" value="1"/>
</dbReference>
<proteinExistence type="predicted"/>
<keyword evidence="10" id="KW-1185">Reference proteome</keyword>
<dbReference type="RefSeq" id="WP_203628675.1">
    <property type="nucleotide sequence ID" value="NZ_BNJR01000003.1"/>
</dbReference>
<evidence type="ECO:0000256" key="5">
    <source>
        <dbReference type="ARBA" id="ARBA00022683"/>
    </source>
</evidence>
<name>A0ABQ3VUK2_9LACO</name>
<feature type="domain" description="PTS EIIB type-3" evidence="8">
    <location>
        <begin position="1"/>
        <end position="105"/>
    </location>
</feature>
<evidence type="ECO:0000313" key="9">
    <source>
        <dbReference type="EMBL" id="GHP12590.1"/>
    </source>
</evidence>
<keyword evidence="3" id="KW-0762">Sugar transport</keyword>
<dbReference type="InterPro" id="IPR051819">
    <property type="entry name" value="PTS_sugar-specific_EIIB"/>
</dbReference>
<feature type="modified residue" description="Phosphocysteine; by EIIA" evidence="7">
    <location>
        <position position="8"/>
    </location>
</feature>
<keyword evidence="2" id="KW-0597">Phosphoprotein</keyword>
<dbReference type="PROSITE" id="PS51100">
    <property type="entry name" value="PTS_EIIB_TYPE_3"/>
    <property type="match status" value="1"/>
</dbReference>
<evidence type="ECO:0000256" key="6">
    <source>
        <dbReference type="ARBA" id="ARBA00022777"/>
    </source>
</evidence>
<dbReference type="InterPro" id="IPR013012">
    <property type="entry name" value="PTS_EIIB_3"/>
</dbReference>
<keyword evidence="1" id="KW-0813">Transport</keyword>
<protein>
    <recommendedName>
        <fullName evidence="8">PTS EIIB type-3 domain-containing protein</fullName>
    </recommendedName>
</protein>
<evidence type="ECO:0000256" key="4">
    <source>
        <dbReference type="ARBA" id="ARBA00022679"/>
    </source>
</evidence>
<comment type="caution">
    <text evidence="9">The sequence shown here is derived from an EMBL/GenBank/DDBJ whole genome shotgun (WGS) entry which is preliminary data.</text>
</comment>
<evidence type="ECO:0000259" key="8">
    <source>
        <dbReference type="PROSITE" id="PS51100"/>
    </source>
</evidence>
<dbReference type="InterPro" id="IPR036095">
    <property type="entry name" value="PTS_EIIB-like_sf"/>
</dbReference>
<organism evidence="9 10">
    <name type="scientific">Lentilactobacillus fungorum</name>
    <dbReference type="NCBI Taxonomy" id="2201250"/>
    <lineage>
        <taxon>Bacteria</taxon>
        <taxon>Bacillati</taxon>
        <taxon>Bacillota</taxon>
        <taxon>Bacilli</taxon>
        <taxon>Lactobacillales</taxon>
        <taxon>Lactobacillaceae</taxon>
        <taxon>Lentilactobacillus</taxon>
    </lineage>
</organism>
<dbReference type="InterPro" id="IPR003501">
    <property type="entry name" value="PTS_EIIB_2/3"/>
</dbReference>
<keyword evidence="4" id="KW-0808">Transferase</keyword>
<gene>
    <name evidence="9" type="ORF">YK48G_00150</name>
</gene>
<dbReference type="PANTHER" id="PTHR34581:SF2">
    <property type="entry name" value="PTS SYSTEM N,N'-DIACETYLCHITOBIOSE-SPECIFIC EIIB COMPONENT"/>
    <property type="match status" value="1"/>
</dbReference>
<evidence type="ECO:0000256" key="3">
    <source>
        <dbReference type="ARBA" id="ARBA00022597"/>
    </source>
</evidence>
<dbReference type="Gene3D" id="3.40.50.2300">
    <property type="match status" value="1"/>
</dbReference>
<keyword evidence="6" id="KW-0418">Kinase</keyword>
<dbReference type="Proteomes" id="UP000604765">
    <property type="component" value="Unassembled WGS sequence"/>
</dbReference>
<evidence type="ECO:0000256" key="1">
    <source>
        <dbReference type="ARBA" id="ARBA00022448"/>
    </source>
</evidence>
<dbReference type="PANTHER" id="PTHR34581">
    <property type="entry name" value="PTS SYSTEM N,N'-DIACETYLCHITOBIOSE-SPECIFIC EIIB COMPONENT"/>
    <property type="match status" value="1"/>
</dbReference>
<keyword evidence="5" id="KW-0598">Phosphotransferase system</keyword>
<dbReference type="EMBL" id="BNJR01000003">
    <property type="protein sequence ID" value="GHP12590.1"/>
    <property type="molecule type" value="Genomic_DNA"/>
</dbReference>
<accession>A0ABQ3VUK2</accession>